<protein>
    <recommendedName>
        <fullName evidence="6">MFS transporter</fullName>
    </recommendedName>
</protein>
<dbReference type="AlphaFoldDB" id="A0A8J3P3A5"/>
<feature type="region of interest" description="Disordered" evidence="1">
    <location>
        <begin position="555"/>
        <end position="622"/>
    </location>
</feature>
<feature type="transmembrane region" description="Helical" evidence="2">
    <location>
        <begin position="374"/>
        <end position="390"/>
    </location>
</feature>
<keyword evidence="5" id="KW-1185">Reference proteome</keyword>
<keyword evidence="2" id="KW-1133">Transmembrane helix</keyword>
<comment type="caution">
    <text evidence="4">The sequence shown here is derived from an EMBL/GenBank/DDBJ whole genome shotgun (WGS) entry which is preliminary data.</text>
</comment>
<gene>
    <name evidence="4" type="ORF">Cci01nite_76310</name>
</gene>
<name>A0A8J3P3A5_9ACTN</name>
<evidence type="ECO:0008006" key="6">
    <source>
        <dbReference type="Google" id="ProtNLM"/>
    </source>
</evidence>
<feature type="compositionally biased region" description="Basic and acidic residues" evidence="1">
    <location>
        <begin position="555"/>
        <end position="570"/>
    </location>
</feature>
<accession>A0A8J3P3A5</accession>
<evidence type="ECO:0000313" key="5">
    <source>
        <dbReference type="Proteomes" id="UP000659904"/>
    </source>
</evidence>
<dbReference type="Proteomes" id="UP000659904">
    <property type="component" value="Unassembled WGS sequence"/>
</dbReference>
<feature type="transmembrane region" description="Helical" evidence="2">
    <location>
        <begin position="179"/>
        <end position="201"/>
    </location>
</feature>
<keyword evidence="3" id="KW-0732">Signal</keyword>
<feature type="chain" id="PRO_5035152143" description="MFS transporter" evidence="3">
    <location>
        <begin position="27"/>
        <end position="622"/>
    </location>
</feature>
<feature type="compositionally biased region" description="Low complexity" evidence="1">
    <location>
        <begin position="502"/>
        <end position="516"/>
    </location>
</feature>
<evidence type="ECO:0000256" key="2">
    <source>
        <dbReference type="SAM" id="Phobius"/>
    </source>
</evidence>
<evidence type="ECO:0000256" key="1">
    <source>
        <dbReference type="SAM" id="MobiDB-lite"/>
    </source>
</evidence>
<evidence type="ECO:0000313" key="4">
    <source>
        <dbReference type="EMBL" id="GIG02538.1"/>
    </source>
</evidence>
<feature type="region of interest" description="Disordered" evidence="1">
    <location>
        <begin position="502"/>
        <end position="537"/>
    </location>
</feature>
<sequence length="622" mass="66041">MKRLASAVLATMVLALGTLFGAPVQAAAPAAAAVAAPGDKLCSLEEWTARGLDECITRLQDVSASRVQCLSAPNPAAPDSGLGGWFVSKPTWTTGADGRSYLLYSEYGYAGYDYTTYDINCVQTVMHPDYKLENTIANGEFMLAAGIVGVSNALRERAWAPDEMWGWADPLVENATTALYRQVFSVFGVITLAVIGVYLLWRSRQAQMSMALTTVGWAILVMVGVTAIASWPVQSAKAADSTLVSVLSVVHDAVGPRAQAPTICDDATPGACDDRRPPAVRAGDTAVQALLYRNWLRGVLGSADSETAKKYGPALYRAKSLSWDDVAAIQDDSSRRDGIIRAKQSDWMKVAEQIKAEDPEAYEYLRGTKGMERIGAGFVAILSAFCYAAFDIVASLLVLLGFLIIRWAVIAAPALGTVGLLRPASAGLRRLVNSVLAALFNVLIFGTGAAVYLFAVDLIMSTSSLAGWLQVTLVLLCGVVGWILLRPYRRITQLGGGSSGTSLLTARPSAPAASSSNERTPATVVAPGSTTSTTVPEARPELAVSAEDPASVVRAEAHGGADPVRAETWRSPDVPESSPAYAVYRPATVPHQAATRAEARTEPAAEPAQRAERRSETWAERS</sequence>
<reference evidence="4 5" key="1">
    <citation type="submission" date="2021-01" db="EMBL/GenBank/DDBJ databases">
        <title>Whole genome shotgun sequence of Catellatospora citrea NBRC 14495.</title>
        <authorList>
            <person name="Komaki H."/>
            <person name="Tamura T."/>
        </authorList>
    </citation>
    <scope>NUCLEOTIDE SEQUENCE [LARGE SCALE GENOMIC DNA]</scope>
    <source>
        <strain evidence="4 5">NBRC 14495</strain>
    </source>
</reference>
<dbReference type="EMBL" id="BONH01000055">
    <property type="protein sequence ID" value="GIG02538.1"/>
    <property type="molecule type" value="Genomic_DNA"/>
</dbReference>
<keyword evidence="2" id="KW-0812">Transmembrane</keyword>
<keyword evidence="2" id="KW-0472">Membrane</keyword>
<feature type="transmembrane region" description="Helical" evidence="2">
    <location>
        <begin position="467"/>
        <end position="485"/>
    </location>
</feature>
<feature type="signal peptide" evidence="3">
    <location>
        <begin position="1"/>
        <end position="26"/>
    </location>
</feature>
<feature type="transmembrane region" description="Helical" evidence="2">
    <location>
        <begin position="433"/>
        <end position="455"/>
    </location>
</feature>
<proteinExistence type="predicted"/>
<feature type="transmembrane region" description="Helical" evidence="2">
    <location>
        <begin position="396"/>
        <end position="421"/>
    </location>
</feature>
<evidence type="ECO:0000256" key="3">
    <source>
        <dbReference type="SAM" id="SignalP"/>
    </source>
</evidence>
<feature type="compositionally biased region" description="Basic and acidic residues" evidence="1">
    <location>
        <begin position="597"/>
        <end position="622"/>
    </location>
</feature>
<organism evidence="4 5">
    <name type="scientific">Catellatospora citrea</name>
    <dbReference type="NCBI Taxonomy" id="53366"/>
    <lineage>
        <taxon>Bacteria</taxon>
        <taxon>Bacillati</taxon>
        <taxon>Actinomycetota</taxon>
        <taxon>Actinomycetes</taxon>
        <taxon>Micromonosporales</taxon>
        <taxon>Micromonosporaceae</taxon>
        <taxon>Catellatospora</taxon>
    </lineage>
</organism>